<feature type="region of interest" description="Disordered" evidence="1">
    <location>
        <begin position="311"/>
        <end position="337"/>
    </location>
</feature>
<protein>
    <submittedName>
        <fullName evidence="2">DEBR0S1_04610g1_1</fullName>
    </submittedName>
</protein>
<feature type="region of interest" description="Disordered" evidence="1">
    <location>
        <begin position="543"/>
        <end position="567"/>
    </location>
</feature>
<dbReference type="Proteomes" id="UP000478008">
    <property type="component" value="Unassembled WGS sequence"/>
</dbReference>
<evidence type="ECO:0000256" key="1">
    <source>
        <dbReference type="SAM" id="MobiDB-lite"/>
    </source>
</evidence>
<feature type="compositionally biased region" description="Polar residues" evidence="1">
    <location>
        <begin position="543"/>
        <end position="564"/>
    </location>
</feature>
<reference evidence="2 3" key="1">
    <citation type="submission" date="2019-07" db="EMBL/GenBank/DDBJ databases">
        <authorList>
            <person name="Friedrich A."/>
            <person name="Schacherer J."/>
        </authorList>
    </citation>
    <scope>NUCLEOTIDE SEQUENCE [LARGE SCALE GENOMIC DNA]</scope>
</reference>
<dbReference type="AlphaFoldDB" id="A0A7D9GX90"/>
<feature type="compositionally biased region" description="Basic residues" evidence="1">
    <location>
        <begin position="38"/>
        <end position="53"/>
    </location>
</feature>
<gene>
    <name evidence="2" type="ORF">DEBR0S1_04610G</name>
</gene>
<feature type="compositionally biased region" description="Basic residues" evidence="1">
    <location>
        <begin position="90"/>
        <end position="99"/>
    </location>
</feature>
<feature type="region of interest" description="Disordered" evidence="1">
    <location>
        <begin position="688"/>
        <end position="711"/>
    </location>
</feature>
<dbReference type="EMBL" id="CABFWN010000001">
    <property type="protein sequence ID" value="VUG15982.1"/>
    <property type="molecule type" value="Genomic_DNA"/>
</dbReference>
<feature type="region of interest" description="Disordered" evidence="1">
    <location>
        <begin position="1"/>
        <end position="106"/>
    </location>
</feature>
<feature type="compositionally biased region" description="Polar residues" evidence="1">
    <location>
        <begin position="257"/>
        <end position="267"/>
    </location>
</feature>
<accession>A0A7D9GX90</accession>
<evidence type="ECO:0000313" key="3">
    <source>
        <dbReference type="Proteomes" id="UP000478008"/>
    </source>
</evidence>
<feature type="compositionally biased region" description="Polar residues" evidence="1">
    <location>
        <begin position="688"/>
        <end position="697"/>
    </location>
</feature>
<name>A0A7D9GX90_DEKBR</name>
<feature type="region of interest" description="Disordered" evidence="1">
    <location>
        <begin position="137"/>
        <end position="163"/>
    </location>
</feature>
<feature type="compositionally biased region" description="Acidic residues" evidence="1">
    <location>
        <begin position="322"/>
        <end position="331"/>
    </location>
</feature>
<feature type="compositionally biased region" description="Low complexity" evidence="1">
    <location>
        <begin position="137"/>
        <end position="157"/>
    </location>
</feature>
<organism evidence="2 3">
    <name type="scientific">Dekkera bruxellensis</name>
    <name type="common">Brettanomyces custersii</name>
    <dbReference type="NCBI Taxonomy" id="5007"/>
    <lineage>
        <taxon>Eukaryota</taxon>
        <taxon>Fungi</taxon>
        <taxon>Dikarya</taxon>
        <taxon>Ascomycota</taxon>
        <taxon>Saccharomycotina</taxon>
        <taxon>Pichiomycetes</taxon>
        <taxon>Pichiales</taxon>
        <taxon>Pichiaceae</taxon>
        <taxon>Brettanomyces</taxon>
    </lineage>
</organism>
<keyword evidence="3" id="KW-1185">Reference proteome</keyword>
<sequence length="794" mass="88518">MRSFMKTHLRNSPIFDRQKSSTKNSKADDTEPISPLRLKPKSHHHRKKSKNNRKSLTESHHKSHSSISSIDTEVSRSDSAHFSTESLSRRQQRLSHKHHSSDGSKISRVFDDIKEDISNPFLTSSTPTRRKLSVKFSELPSSSSSSLPSMKSDSNKSGTLHSNHSVDNILRGQSFKVCPYTTFPPLPDRSTTIYGTKTHNWGVVDTKKAELKKRPLPLPESRVPIAPPLPKSTVRFNAINNFKVSPPVSIPHPRPNINASSNANSVDNGVVDGSKSPLSLARKSTSLTDIDMSDDECFPKYNPEALFESHLKRKDGKQDNQDNQDDPEVSDSDSSKFSFQLTGRNASIKYYKTKEQVKVEQEVKSQKKNVDKFVQFINSSEPLEQLDDDLNYIDVNAKDETDDLFNRDLFSDDEDDGIEDEYTSITELQPNVPVVDRLEKDSNQEISDNSVSEATKACEIKKIQKETPAVSPEAEVNLLLEQLRSTKIDPGSAGIIIPKSSDVSEDLIESDNSTEGDIFADYKDLSDDENDQSPLEITTVQVGKNLNPKSSSTPENKYTNSDHSGSLGLKARRSKLKYHQINSKIQEDNMDFIKNRYSWLGGEGEPKIDDFQRVSMASSPSVDNSLLDEVNQVSSDYESDVNLRYGIPDDEIEQVNAPVLVDQVQQLDNSIINLSKKTITLFNGLSSENGTPNSTNSLKHDQTVGKHLSQTRPSYADILEDGGNSIEATADSGDTSYNPDFYDQYTESAEEGDGSEDLSFVPDGLAPNRYRECSFLTTISEASFESSRSVHSDH</sequence>
<evidence type="ECO:0000313" key="2">
    <source>
        <dbReference type="EMBL" id="VUG15982.1"/>
    </source>
</evidence>
<feature type="region of interest" description="Disordered" evidence="1">
    <location>
        <begin position="247"/>
        <end position="277"/>
    </location>
</feature>
<proteinExistence type="predicted"/>